<accession>A0A653CGF6</accession>
<evidence type="ECO:0000313" key="11">
    <source>
        <dbReference type="EMBL" id="VEN46150.1"/>
    </source>
</evidence>
<keyword evidence="4 10" id="KW-0812">Transmembrane</keyword>
<dbReference type="PANTHER" id="PTHR21137">
    <property type="entry name" value="ODORANT RECEPTOR"/>
    <property type="match status" value="1"/>
</dbReference>
<protein>
    <recommendedName>
        <fullName evidence="10">Odorant receptor</fullName>
    </recommendedName>
</protein>
<dbReference type="GO" id="GO:0007165">
    <property type="term" value="P:signal transduction"/>
    <property type="evidence" value="ECO:0007669"/>
    <property type="project" value="UniProtKB-KW"/>
</dbReference>
<keyword evidence="3 10" id="KW-0716">Sensory transduction</keyword>
<evidence type="ECO:0000313" key="12">
    <source>
        <dbReference type="Proteomes" id="UP000410492"/>
    </source>
</evidence>
<evidence type="ECO:0000256" key="9">
    <source>
        <dbReference type="ARBA" id="ARBA00023224"/>
    </source>
</evidence>
<keyword evidence="6 10" id="KW-1133">Transmembrane helix</keyword>
<evidence type="ECO:0000256" key="3">
    <source>
        <dbReference type="ARBA" id="ARBA00022606"/>
    </source>
</evidence>
<feature type="transmembrane region" description="Helical" evidence="10">
    <location>
        <begin position="249"/>
        <end position="273"/>
    </location>
</feature>
<name>A0A653CGF6_CALMS</name>
<proteinExistence type="inferred from homology"/>
<keyword evidence="7 10" id="KW-0472">Membrane</keyword>
<keyword evidence="5 10" id="KW-0552">Olfaction</keyword>
<dbReference type="OrthoDB" id="6614360at2759"/>
<evidence type="ECO:0000256" key="1">
    <source>
        <dbReference type="ARBA" id="ARBA00004651"/>
    </source>
</evidence>
<evidence type="ECO:0000256" key="4">
    <source>
        <dbReference type="ARBA" id="ARBA00022692"/>
    </source>
</evidence>
<feature type="transmembrane region" description="Helical" evidence="10">
    <location>
        <begin position="285"/>
        <end position="302"/>
    </location>
</feature>
<feature type="transmembrane region" description="Helical" evidence="10">
    <location>
        <begin position="59"/>
        <end position="84"/>
    </location>
</feature>
<feature type="transmembrane region" description="Helical" evidence="10">
    <location>
        <begin position="30"/>
        <end position="53"/>
    </location>
</feature>
<evidence type="ECO:0000256" key="2">
    <source>
        <dbReference type="ARBA" id="ARBA00022475"/>
    </source>
</evidence>
<dbReference type="AlphaFoldDB" id="A0A653CGF6"/>
<feature type="transmembrane region" description="Helical" evidence="10">
    <location>
        <begin position="126"/>
        <end position="143"/>
    </location>
</feature>
<dbReference type="GO" id="GO:0004984">
    <property type="term" value="F:olfactory receptor activity"/>
    <property type="evidence" value="ECO:0007669"/>
    <property type="project" value="InterPro"/>
</dbReference>
<evidence type="ECO:0000256" key="8">
    <source>
        <dbReference type="ARBA" id="ARBA00023170"/>
    </source>
</evidence>
<comment type="subcellular location">
    <subcellularLocation>
        <location evidence="1 10">Cell membrane</location>
        <topology evidence="1 10">Multi-pass membrane protein</topology>
    </subcellularLocation>
</comment>
<sequence>MRNFEIIDRSLFLMNIFGVHPAKVGSKIQFVVFLFFIINYLITTYWMIMYFILKDDKDVIMFITLIANVLCTVHALLYHVCLYVQRPKIMELLNDMQTNFWDIENYSNDDLRSTHHHTTKLLRIKYVMFCCMVFSCGLTYFYGRILEDMETVPENMLFESYIPDGMNFWVEFLLEHIPAYGLMLLEIALDFLICTILSLTTLQFKLLRYELERVFDTTVDQSMKISEKIRKCNMHHTFLLSFRTMLNDAFSMLMLAYIGVVVMILCMEIYLMFQMDSIGNILKTVVYSALMFFEFFICYCYPAQDLTDEADKLSESIYSSGWYDYPIHQKDVLMLTGKTQIQVIFTVGGILKLDLPTGMALFDGTWAYIELC</sequence>
<evidence type="ECO:0000256" key="6">
    <source>
        <dbReference type="ARBA" id="ARBA00022989"/>
    </source>
</evidence>
<evidence type="ECO:0000256" key="5">
    <source>
        <dbReference type="ARBA" id="ARBA00022725"/>
    </source>
</evidence>
<keyword evidence="9 10" id="KW-0807">Transducer</keyword>
<comment type="similarity">
    <text evidence="10">Belongs to the insect chemoreceptor superfamily. Heteromeric odorant receptor channel (TC 1.A.69) family.</text>
</comment>
<reference evidence="11 12" key="1">
    <citation type="submission" date="2019-01" db="EMBL/GenBank/DDBJ databases">
        <authorList>
            <person name="Sayadi A."/>
        </authorList>
    </citation>
    <scope>NUCLEOTIDE SEQUENCE [LARGE SCALE GENOMIC DNA]</scope>
</reference>
<dbReference type="InterPro" id="IPR004117">
    <property type="entry name" value="7tm6_olfct_rcpt"/>
</dbReference>
<dbReference type="EMBL" id="CAACVG010007576">
    <property type="protein sequence ID" value="VEN46150.1"/>
    <property type="molecule type" value="Genomic_DNA"/>
</dbReference>
<keyword evidence="8 10" id="KW-0675">Receptor</keyword>
<evidence type="ECO:0000256" key="10">
    <source>
        <dbReference type="RuleBase" id="RU351113"/>
    </source>
</evidence>
<gene>
    <name evidence="11" type="ORF">CALMAC_LOCUS8341</name>
</gene>
<dbReference type="Proteomes" id="UP000410492">
    <property type="component" value="Unassembled WGS sequence"/>
</dbReference>
<comment type="caution">
    <text evidence="10">Lacks conserved residue(s) required for the propagation of feature annotation.</text>
</comment>
<evidence type="ECO:0000256" key="7">
    <source>
        <dbReference type="ARBA" id="ARBA00023136"/>
    </source>
</evidence>
<dbReference type="PANTHER" id="PTHR21137:SF35">
    <property type="entry name" value="ODORANT RECEPTOR 19A-RELATED"/>
    <property type="match status" value="1"/>
</dbReference>
<feature type="transmembrane region" description="Helical" evidence="10">
    <location>
        <begin position="177"/>
        <end position="199"/>
    </location>
</feature>
<dbReference type="Pfam" id="PF02949">
    <property type="entry name" value="7tm_6"/>
    <property type="match status" value="1"/>
</dbReference>
<organism evidence="11 12">
    <name type="scientific">Callosobruchus maculatus</name>
    <name type="common">Southern cowpea weevil</name>
    <name type="synonym">Pulse bruchid</name>
    <dbReference type="NCBI Taxonomy" id="64391"/>
    <lineage>
        <taxon>Eukaryota</taxon>
        <taxon>Metazoa</taxon>
        <taxon>Ecdysozoa</taxon>
        <taxon>Arthropoda</taxon>
        <taxon>Hexapoda</taxon>
        <taxon>Insecta</taxon>
        <taxon>Pterygota</taxon>
        <taxon>Neoptera</taxon>
        <taxon>Endopterygota</taxon>
        <taxon>Coleoptera</taxon>
        <taxon>Polyphaga</taxon>
        <taxon>Cucujiformia</taxon>
        <taxon>Chrysomeloidea</taxon>
        <taxon>Chrysomelidae</taxon>
        <taxon>Bruchinae</taxon>
        <taxon>Bruchini</taxon>
        <taxon>Callosobruchus</taxon>
    </lineage>
</organism>
<dbReference type="GO" id="GO:0005886">
    <property type="term" value="C:plasma membrane"/>
    <property type="evidence" value="ECO:0007669"/>
    <property type="project" value="UniProtKB-SubCell"/>
</dbReference>
<keyword evidence="12" id="KW-1185">Reference proteome</keyword>
<keyword evidence="2" id="KW-1003">Cell membrane</keyword>
<dbReference type="GO" id="GO:0005549">
    <property type="term" value="F:odorant binding"/>
    <property type="evidence" value="ECO:0007669"/>
    <property type="project" value="InterPro"/>
</dbReference>